<evidence type="ECO:0000313" key="14">
    <source>
        <dbReference type="EMBL" id="RWS16679.1"/>
    </source>
</evidence>
<dbReference type="STRING" id="1965070.A0A443RN15"/>
<accession>A0A443RN15</accession>
<dbReference type="InterPro" id="IPR013098">
    <property type="entry name" value="Ig_I-set"/>
</dbReference>
<keyword evidence="8 10" id="KW-0547">Nucleotide-binding</keyword>
<dbReference type="CDD" id="cd00096">
    <property type="entry name" value="Ig"/>
    <property type="match status" value="1"/>
</dbReference>
<keyword evidence="15" id="KW-1185">Reference proteome</keyword>
<dbReference type="SUPFAM" id="SSF48726">
    <property type="entry name" value="Immunoglobulin"/>
    <property type="match status" value="5"/>
</dbReference>
<name>A0A443RN15_9ACAR</name>
<dbReference type="InterPro" id="IPR001245">
    <property type="entry name" value="Ser-Thr/Tyr_kinase_cat_dom"/>
</dbReference>
<evidence type="ECO:0000256" key="9">
    <source>
        <dbReference type="PIRSR" id="PIRSR000615-4"/>
    </source>
</evidence>
<evidence type="ECO:0000256" key="5">
    <source>
        <dbReference type="ARBA" id="ARBA00023157"/>
    </source>
</evidence>
<keyword evidence="8 10" id="KW-0067">ATP-binding</keyword>
<dbReference type="SUPFAM" id="SSF56112">
    <property type="entry name" value="Protein kinase-like (PK-like)"/>
    <property type="match status" value="1"/>
</dbReference>
<reference evidence="14 15" key="1">
    <citation type="journal article" date="2018" name="Gigascience">
        <title>Genomes of trombidid mites reveal novel predicted allergens and laterally-transferred genes associated with secondary metabolism.</title>
        <authorList>
            <person name="Dong X."/>
            <person name="Chaisiri K."/>
            <person name="Xia D."/>
            <person name="Armstrong S.D."/>
            <person name="Fang Y."/>
            <person name="Donnelly M.J."/>
            <person name="Kadowaki T."/>
            <person name="McGarry J.W."/>
            <person name="Darby A.C."/>
            <person name="Makepeace B.L."/>
        </authorList>
    </citation>
    <scope>NUCLEOTIDE SEQUENCE [LARGE SCALE GENOMIC DNA]</scope>
    <source>
        <strain evidence="14">UoL-WK</strain>
    </source>
</reference>
<keyword evidence="6" id="KW-0325">Glycoprotein</keyword>
<feature type="domain" description="Protein kinase" evidence="12">
    <location>
        <begin position="686"/>
        <end position="1027"/>
    </location>
</feature>
<dbReference type="InterPro" id="IPR000719">
    <property type="entry name" value="Prot_kinase_dom"/>
</dbReference>
<comment type="caution">
    <text evidence="14">The sequence shown here is derived from an EMBL/GenBank/DDBJ whole genome shotgun (WGS) entry which is preliminary data.</text>
</comment>
<dbReference type="PIRSF" id="PIRSF000615">
    <property type="entry name" value="TyrPK_CSF1-R"/>
    <property type="match status" value="1"/>
</dbReference>
<dbReference type="GO" id="GO:0005524">
    <property type="term" value="F:ATP binding"/>
    <property type="evidence" value="ECO:0007669"/>
    <property type="project" value="UniProtKB-UniRule"/>
</dbReference>
<dbReference type="PROSITE" id="PS50011">
    <property type="entry name" value="PROTEIN_KINASE_DOM"/>
    <property type="match status" value="1"/>
</dbReference>
<dbReference type="Pfam" id="PF07714">
    <property type="entry name" value="PK_Tyr_Ser-Thr"/>
    <property type="match status" value="2"/>
</dbReference>
<keyword evidence="7" id="KW-0393">Immunoglobulin domain</keyword>
<dbReference type="InterPro" id="IPR003598">
    <property type="entry name" value="Ig_sub2"/>
</dbReference>
<evidence type="ECO:0000259" key="12">
    <source>
        <dbReference type="PROSITE" id="PS50011"/>
    </source>
</evidence>
<dbReference type="GO" id="GO:0007169">
    <property type="term" value="P:cell surface receptor protein tyrosine kinase signaling pathway"/>
    <property type="evidence" value="ECO:0007669"/>
    <property type="project" value="TreeGrafter"/>
</dbReference>
<evidence type="ECO:0000256" key="3">
    <source>
        <dbReference type="ARBA" id="ARBA00022989"/>
    </source>
</evidence>
<sequence>MLLLFAKKEIKLGDDLTYDPTSGFNFRNPFWEFYETHLICKVVLGEESQEAYVIVYSSFDTELFPSINDEEAKNTFVNGSFSLTCIVNKNEGGLITIYWIYPVKDNSRVIIDKQNLQKLDSGLESVSRRLTVKNLKKEDSGVYNCVVVDTKGKKYNASKIIQVEQIGMNTSFVNLSPELDTSKPLILDVDSEAKFAVFVDVFPPMTPVKLLWFKDGIKIADANGTQYYSRYKTTFERGKAILNIEKITMEDIGFYTLEGSTADLVTSISIKLIVRGPPMVKIENFTQYYLVNKEYSLPCIAIAYPTASVWWEWLSCENGPSECISNSKSEWSNPFDNKTANNELIASDLDNYGNRTIFQSVLNFTAHETGVYRCKAQNLNGTVKKDHLIIINDFGEKAFSMRSSTDEAVEMSNITLTCEASSFNYSDLFWSFQDQNLSIFHLKDKFSNFLIKNSSTSYSIRSEVYLNRISKANNGRYFCNATPRSKTIEADHVEFLSLNVTQAEAPKIIRTNMKGQVITAAQSTGNRFDCFVSGRPKPKVIWYKNNQILNITGISGVDFEKNDQQLNFRRLVVTDSGRYKCEAKNFLNSAFAEASLKVINDESALAPAKVVGIVIFCIFGVVFFVMALYLGKRIREERKQKREIALINQKLFDYGQIEMFNPDMPLDEQIELLPYDPSWEFPRERLKLGRTLGQGAFGRVVKAEAIGIEEDKASTTVAVKMLKERCDLDQRRALMAELKILIHIGKHVNIVNLLGSVAKDVARGELLVIVEYCRFGNLRQFLLKNRVNFINQIDPETGKIDSDITEPKAQKEQMEANHEYKNVANVNVNPAYRSEKIGVEYVNLINSQSSESTDEAYATDSYNSSSISSGFRSVKFNRNNSSQKSRNNRFVTTCDLICFCFQVARGMEYLERRKDCYKYDNYVKKSDGPLPIKWMAIESIRDKIFTSKSDVWSFGVLIWELFTLGGNPYPGVEINEEFYKRLRDGYRMEKPDLCPDIVYSIIRSCWQAEPLERPDFAELVDTLGKLLESSIRQHYIELNDPYEQMNLVLTKKSNDYIQMMKAQRSSQQSDAYLNMGSNINSNAQMNQDAYVFK</sequence>
<dbReference type="FunFam" id="3.30.200.20:FF:000384">
    <property type="entry name" value="Receptor protein-tyrosine kinase"/>
    <property type="match status" value="1"/>
</dbReference>
<evidence type="ECO:0000256" key="4">
    <source>
        <dbReference type="ARBA" id="ARBA00023136"/>
    </source>
</evidence>
<dbReference type="AlphaFoldDB" id="A0A443RN15"/>
<dbReference type="GO" id="GO:0043235">
    <property type="term" value="C:receptor complex"/>
    <property type="evidence" value="ECO:0007669"/>
    <property type="project" value="TreeGrafter"/>
</dbReference>
<keyword evidence="3 11" id="KW-1133">Transmembrane helix</keyword>
<dbReference type="FunFam" id="1.10.510.10:FF:001927">
    <property type="entry name" value="Receptor protein-tyrosine kinase"/>
    <property type="match status" value="1"/>
</dbReference>
<dbReference type="SMART" id="SM00408">
    <property type="entry name" value="IGc2"/>
    <property type="match status" value="3"/>
</dbReference>
<keyword evidence="2 11" id="KW-0812">Transmembrane</keyword>
<evidence type="ECO:0000256" key="10">
    <source>
        <dbReference type="PROSITE-ProRule" id="PRU10141"/>
    </source>
</evidence>
<comment type="subcellular location">
    <subcellularLocation>
        <location evidence="1">Membrane</location>
        <topology evidence="1">Single-pass membrane protein</topology>
    </subcellularLocation>
</comment>
<dbReference type="InterPro" id="IPR007110">
    <property type="entry name" value="Ig-like_dom"/>
</dbReference>
<dbReference type="InterPro" id="IPR011009">
    <property type="entry name" value="Kinase-like_dom_sf"/>
</dbReference>
<dbReference type="SMART" id="SM00409">
    <property type="entry name" value="IG"/>
    <property type="match status" value="5"/>
</dbReference>
<dbReference type="PANTHER" id="PTHR24416">
    <property type="entry name" value="TYROSINE-PROTEIN KINASE RECEPTOR"/>
    <property type="match status" value="1"/>
</dbReference>
<evidence type="ECO:0000313" key="15">
    <source>
        <dbReference type="Proteomes" id="UP000285301"/>
    </source>
</evidence>
<dbReference type="Pfam" id="PF07679">
    <property type="entry name" value="I-set"/>
    <property type="match status" value="1"/>
</dbReference>
<dbReference type="GO" id="GO:0005886">
    <property type="term" value="C:plasma membrane"/>
    <property type="evidence" value="ECO:0007669"/>
    <property type="project" value="TreeGrafter"/>
</dbReference>
<feature type="domain" description="Ig-like" evidence="13">
    <location>
        <begin position="506"/>
        <end position="599"/>
    </location>
</feature>
<dbReference type="Gene3D" id="3.30.200.20">
    <property type="entry name" value="Phosphorylase Kinase, domain 1"/>
    <property type="match status" value="1"/>
</dbReference>
<feature type="transmembrane region" description="Helical" evidence="11">
    <location>
        <begin position="610"/>
        <end position="631"/>
    </location>
</feature>
<organism evidence="14 15">
    <name type="scientific">Dinothrombium tinctorium</name>
    <dbReference type="NCBI Taxonomy" id="1965070"/>
    <lineage>
        <taxon>Eukaryota</taxon>
        <taxon>Metazoa</taxon>
        <taxon>Ecdysozoa</taxon>
        <taxon>Arthropoda</taxon>
        <taxon>Chelicerata</taxon>
        <taxon>Arachnida</taxon>
        <taxon>Acari</taxon>
        <taxon>Acariformes</taxon>
        <taxon>Trombidiformes</taxon>
        <taxon>Prostigmata</taxon>
        <taxon>Anystina</taxon>
        <taxon>Parasitengona</taxon>
        <taxon>Trombidioidea</taxon>
        <taxon>Trombidiidae</taxon>
        <taxon>Dinothrombium</taxon>
    </lineage>
</organism>
<feature type="domain" description="Ig-like" evidence="13">
    <location>
        <begin position="396"/>
        <end position="489"/>
    </location>
</feature>
<evidence type="ECO:0000259" key="13">
    <source>
        <dbReference type="PROSITE" id="PS50835"/>
    </source>
</evidence>
<dbReference type="InterPro" id="IPR050122">
    <property type="entry name" value="RTK"/>
</dbReference>
<gene>
    <name evidence="14" type="ORF">B4U79_08140</name>
</gene>
<dbReference type="InterPro" id="IPR017441">
    <property type="entry name" value="Protein_kinase_ATP_BS"/>
</dbReference>
<proteinExistence type="predicted"/>
<dbReference type="Proteomes" id="UP000285301">
    <property type="component" value="Unassembled WGS sequence"/>
</dbReference>
<evidence type="ECO:0000256" key="6">
    <source>
        <dbReference type="ARBA" id="ARBA00023180"/>
    </source>
</evidence>
<evidence type="ECO:0000256" key="2">
    <source>
        <dbReference type="ARBA" id="ARBA00022692"/>
    </source>
</evidence>
<evidence type="ECO:0000256" key="8">
    <source>
        <dbReference type="PIRSR" id="PIRSR000615-2"/>
    </source>
</evidence>
<dbReference type="Gene3D" id="2.60.40.10">
    <property type="entry name" value="Immunoglobulins"/>
    <property type="match status" value="5"/>
</dbReference>
<dbReference type="PROSITE" id="PS00107">
    <property type="entry name" value="PROTEIN_KINASE_ATP"/>
    <property type="match status" value="1"/>
</dbReference>
<keyword evidence="14" id="KW-0675">Receptor</keyword>
<protein>
    <submittedName>
        <fullName evidence="14">Vascular endothelial growth factor receptor 3-like protein</fullName>
    </submittedName>
</protein>
<keyword evidence="4 11" id="KW-0472">Membrane</keyword>
<evidence type="ECO:0000256" key="11">
    <source>
        <dbReference type="SAM" id="Phobius"/>
    </source>
</evidence>
<dbReference type="InterPro" id="IPR003599">
    <property type="entry name" value="Ig_sub"/>
</dbReference>
<feature type="domain" description="Ig-like" evidence="13">
    <location>
        <begin position="65"/>
        <end position="162"/>
    </location>
</feature>
<dbReference type="OrthoDB" id="535945at2759"/>
<keyword evidence="5" id="KW-1015">Disulfide bond</keyword>
<dbReference type="PANTHER" id="PTHR24416:SF600">
    <property type="entry name" value="PDGF- AND VEGF-RECEPTOR RELATED, ISOFORM J"/>
    <property type="match status" value="1"/>
</dbReference>
<dbReference type="InterPro" id="IPR036179">
    <property type="entry name" value="Ig-like_dom_sf"/>
</dbReference>
<feature type="binding site" evidence="8 10">
    <location>
        <position position="720"/>
    </location>
    <ligand>
        <name>ATP</name>
        <dbReference type="ChEBI" id="CHEBI:30616"/>
    </ligand>
</feature>
<dbReference type="GO" id="GO:0004714">
    <property type="term" value="F:transmembrane receptor protein tyrosine kinase activity"/>
    <property type="evidence" value="ECO:0007669"/>
    <property type="project" value="UniProtKB-ARBA"/>
</dbReference>
<feature type="binding site" evidence="8">
    <location>
        <begin position="693"/>
        <end position="700"/>
    </location>
    <ligand>
        <name>ATP</name>
        <dbReference type="ChEBI" id="CHEBI:30616"/>
    </ligand>
</feature>
<dbReference type="Gene3D" id="1.10.510.10">
    <property type="entry name" value="Transferase(Phosphotransferase) domain 1"/>
    <property type="match status" value="1"/>
</dbReference>
<evidence type="ECO:0000256" key="7">
    <source>
        <dbReference type="ARBA" id="ARBA00023319"/>
    </source>
</evidence>
<dbReference type="InterPro" id="IPR013783">
    <property type="entry name" value="Ig-like_fold"/>
</dbReference>
<dbReference type="EMBL" id="NCKU01000190">
    <property type="protein sequence ID" value="RWS16679.1"/>
    <property type="molecule type" value="Genomic_DNA"/>
</dbReference>
<evidence type="ECO:0000256" key="1">
    <source>
        <dbReference type="ARBA" id="ARBA00004167"/>
    </source>
</evidence>
<dbReference type="PROSITE" id="PS50835">
    <property type="entry name" value="IG_LIKE"/>
    <property type="match status" value="3"/>
</dbReference>
<feature type="site" description="Important for interaction with phosphotyrosine-binding proteins" evidence="9">
    <location>
        <position position="1035"/>
    </location>
</feature>